<feature type="transmembrane region" description="Helical" evidence="10">
    <location>
        <begin position="219"/>
        <end position="240"/>
    </location>
</feature>
<reference evidence="13 14" key="1">
    <citation type="journal article" date="2014" name="BMC Genomics">
        <title>Adaptive genomic structural variation in the grape powdery mildew pathogen, Erysiphe necator.</title>
        <authorList>
            <person name="Jones L."/>
            <person name="Riaz S."/>
            <person name="Morales-Cruz A."/>
            <person name="Amrine K.C."/>
            <person name="McGuire B."/>
            <person name="Gubler W.D."/>
            <person name="Walker M.A."/>
            <person name="Cantu D."/>
        </authorList>
    </citation>
    <scope>NUCLEOTIDE SEQUENCE [LARGE SCALE GENOMIC DNA]</scope>
    <source>
        <strain evidence="14">c</strain>
    </source>
</reference>
<evidence type="ECO:0000313" key="14">
    <source>
        <dbReference type="Proteomes" id="UP000030854"/>
    </source>
</evidence>
<feature type="transmembrane region" description="Helical" evidence="10">
    <location>
        <begin position="1186"/>
        <end position="1203"/>
    </location>
</feature>
<dbReference type="InterPro" id="IPR003593">
    <property type="entry name" value="AAA+_ATPase"/>
</dbReference>
<dbReference type="GO" id="GO:0140359">
    <property type="term" value="F:ABC-type transporter activity"/>
    <property type="evidence" value="ECO:0007669"/>
    <property type="project" value="InterPro"/>
</dbReference>
<organism evidence="13 14">
    <name type="scientific">Uncinula necator</name>
    <name type="common">Grape powdery mildew</name>
    <dbReference type="NCBI Taxonomy" id="52586"/>
    <lineage>
        <taxon>Eukaryota</taxon>
        <taxon>Fungi</taxon>
        <taxon>Dikarya</taxon>
        <taxon>Ascomycota</taxon>
        <taxon>Pezizomycotina</taxon>
        <taxon>Leotiomycetes</taxon>
        <taxon>Erysiphales</taxon>
        <taxon>Erysiphaceae</taxon>
        <taxon>Erysiphe</taxon>
    </lineage>
</organism>
<keyword evidence="14" id="KW-1185">Reference proteome</keyword>
<dbReference type="STRING" id="52586.A0A0B1PIS9"/>
<feature type="transmembrane region" description="Helical" evidence="10">
    <location>
        <begin position="128"/>
        <end position="148"/>
    </location>
</feature>
<feature type="domain" description="ABC transporter" evidence="11">
    <location>
        <begin position="701"/>
        <end position="949"/>
    </location>
</feature>
<evidence type="ECO:0000256" key="7">
    <source>
        <dbReference type="ARBA" id="ARBA00022989"/>
    </source>
</evidence>
<dbReference type="EMBL" id="JNVN01000038">
    <property type="protein sequence ID" value="KHJ36394.1"/>
    <property type="molecule type" value="Genomic_DNA"/>
</dbReference>
<proteinExistence type="predicted"/>
<feature type="transmembrane region" description="Helical" evidence="10">
    <location>
        <begin position="154"/>
        <end position="174"/>
    </location>
</feature>
<comment type="subcellular location">
    <subcellularLocation>
        <location evidence="1">Membrane</location>
        <topology evidence="1">Multi-pass membrane protein</topology>
    </subcellularLocation>
</comment>
<dbReference type="FunFam" id="3.40.50.300:FF:000825">
    <property type="entry name" value="ABC bile acid transporter"/>
    <property type="match status" value="1"/>
</dbReference>
<keyword evidence="5" id="KW-0547">Nucleotide-binding</keyword>
<dbReference type="CDD" id="cd03250">
    <property type="entry name" value="ABCC_MRP_domain1"/>
    <property type="match status" value="1"/>
</dbReference>
<dbReference type="GO" id="GO:0005524">
    <property type="term" value="F:ATP binding"/>
    <property type="evidence" value="ECO:0007669"/>
    <property type="project" value="UniProtKB-KW"/>
</dbReference>
<dbReference type="InterPro" id="IPR027417">
    <property type="entry name" value="P-loop_NTPase"/>
</dbReference>
<dbReference type="Gene3D" id="1.20.1560.10">
    <property type="entry name" value="ABC transporter type 1, transmembrane domain"/>
    <property type="match status" value="2"/>
</dbReference>
<dbReference type="InterPro" id="IPR003439">
    <property type="entry name" value="ABC_transporter-like_ATP-bd"/>
</dbReference>
<evidence type="ECO:0000259" key="12">
    <source>
        <dbReference type="PROSITE" id="PS50929"/>
    </source>
</evidence>
<dbReference type="GO" id="GO:0000329">
    <property type="term" value="C:fungal-type vacuole membrane"/>
    <property type="evidence" value="ECO:0007669"/>
    <property type="project" value="TreeGrafter"/>
</dbReference>
<dbReference type="Pfam" id="PF00664">
    <property type="entry name" value="ABC_membrane"/>
    <property type="match status" value="2"/>
</dbReference>
<keyword evidence="8 10" id="KW-0472">Membrane</keyword>
<evidence type="ECO:0000256" key="4">
    <source>
        <dbReference type="ARBA" id="ARBA00022737"/>
    </source>
</evidence>
<feature type="domain" description="ABC transmembrane type-1" evidence="12">
    <location>
        <begin position="334"/>
        <end position="665"/>
    </location>
</feature>
<feature type="transmembrane region" description="Helical" evidence="10">
    <location>
        <begin position="603"/>
        <end position="628"/>
    </location>
</feature>
<dbReference type="OMA" id="RRRYILW"/>
<dbReference type="PANTHER" id="PTHR24223">
    <property type="entry name" value="ATP-BINDING CASSETTE SUB-FAMILY C"/>
    <property type="match status" value="1"/>
</dbReference>
<evidence type="ECO:0000313" key="13">
    <source>
        <dbReference type="EMBL" id="KHJ36394.1"/>
    </source>
</evidence>
<feature type="transmembrane region" description="Helical" evidence="10">
    <location>
        <begin position="523"/>
        <end position="541"/>
    </location>
</feature>
<dbReference type="SUPFAM" id="SSF90123">
    <property type="entry name" value="ABC transporter transmembrane region"/>
    <property type="match status" value="2"/>
</dbReference>
<evidence type="ECO:0000256" key="5">
    <source>
        <dbReference type="ARBA" id="ARBA00022741"/>
    </source>
</evidence>
<dbReference type="InterPro" id="IPR036640">
    <property type="entry name" value="ABC1_TM_sf"/>
</dbReference>
<dbReference type="CDD" id="cd18604">
    <property type="entry name" value="ABC_6TM_VMR1_D2_like"/>
    <property type="match status" value="1"/>
</dbReference>
<dbReference type="HOGENOM" id="CLU_000604_27_3_1"/>
<keyword evidence="9" id="KW-0325">Glycoprotein</keyword>
<name>A0A0B1PIS9_UNCNE</name>
<dbReference type="Proteomes" id="UP000030854">
    <property type="component" value="Unassembled WGS sequence"/>
</dbReference>
<gene>
    <name evidence="13" type="ORF">EV44_g5158</name>
</gene>
<evidence type="ECO:0000256" key="2">
    <source>
        <dbReference type="ARBA" id="ARBA00022448"/>
    </source>
</evidence>
<evidence type="ECO:0000256" key="8">
    <source>
        <dbReference type="ARBA" id="ARBA00023136"/>
    </source>
</evidence>
<feature type="transmembrane region" description="Helical" evidence="10">
    <location>
        <begin position="1106"/>
        <end position="1126"/>
    </location>
</feature>
<sequence>MLFARQFGHCRDPIWQVDDFSDCVHKEYFKVIIPLGAITISALLILISLLSYYKDKSYSLNILRKIGSNELSLLNQARNNDDISEETSTHNEEYEVLSFGGAHLVKSKTSSERSFAIVDKPTGQYKALILEIFAALVLDAINIIVLAIQPEGTFGIAAAIGGIITWTYITIIALSRLALTMTTRRVSSLWNHTLLLYTLLWLFSLMNFRSIIIHPRPEIVQLTGIFEFLFSSLLFLLAITTRRGNKSVIMEWENNIEPSREPLASILSIATFSWVDPIVWKGYKKVYELSGVWNLAPKDKAASILADFRQLTKTTALSWHLMRYFRGKLVMQCIFGVISAFFTFAPTLLLKLILEYIENPSLAPKSAIWLYVILLAFTDILRSLADGQALWMGRKVCIQLRAIIIGELYAKALRRKVASGSDTILGNSKKKKATLKDGFIKKLFRIGKKDRTGMDSKDPIDEATNDIGKLKDEQANVGTIINLMSVDSFKVSEITAYLHFLLAAAPSQLVIAVYLLYQILGYSSIPGIIVMVILLPLNFKIARGFGLRQKKIMSATDKRIHTTNEVLQNIRIIKYFAWEQRFAKNINEKRIVELKALRSKFTLWAFAVAVWNTVPIVITFFSFLVYTTIERKPLYPSIAFTAISLFSILRVPLDQLGDMIAHVLESKVSVDRVEEFLNEEETEKYNQLGGQNLNGHESQMIGFKNVTVTWGHKMDKQDNDPSFRLLNLNIEFKIGALNIIAGPTGSGKTSLLMALLGEMKLIDGKIFLPGFSSREDARPDPETGLTETVAYCAQQAWLVNADIKENILFASTFDKKRYRDVIYACALERDLQVLSDGDQTLVGEKGIALSGGQKQRISLARALYSNSKHLLLDDCLSAVDSYSAKWIFQNCIRGPLMEGRTCILVTHNLALCVPHSQYVVVLKNGTVDFQGTVRDVIDSGKLGEDFTKTISESLEYSERLSGTPSSLTVENSKNTLNEISETTEIIPPNDHKSEAMKEIKAEGGVKLSVLYLYLRSMGPWWFWVIAIIIFGVQQLGSLAANAWIRQWANQYSTESNEFYHIPQSNMIKINTNLVSQNYSAYQTRHFSYLDTNESVSKISEIHEVNIAYYLTIYAVIGLSCMLVALFRDLWLFFGSVTASWHIHQRLVQSIIRAKFTFFDVTPLGQIMNRFSKDLEAIDQEVAPDSIGMMSYGLAILVTISLITFITPSFLIAVIVVSCLYFFVSMFYLKSSRDLKRLESIQRSPLFQHFGETISGITTIRAFRDENRFIRDNLQKIDTHNRPFIFLWATNRWLAIRMDIIGDLVAFAAATFVVLSIGKIDAGSAGLSLSYAISFTENVLWLVRLYATNEQNMNSVERIKEYLEVEQEADLRIGGMKPTTNWPTKGSVEFVNYTTKYRPDLDPVLTNLSFKINPGEKVGIVGRSGAGKSSLALALFRGLEAEQGKILVDDIDISHVSLQDLRESITIVPQDPTLFSGTIRSNLDPFDLYTDDDIFDSLRRVHLISDEGSSTNPSTPYIASQDEAVNHLNCVIAENPSDFLKSTSELNKNIFLNLSSSVSESGSNLSQGQRQLLCLARAILKNPKVLLMDEATASIDYSTDSKIQKTIHELKNTTITIAHRLQTIIDYDKVLVLDQGRVVEFGHPWILLQDISPKFDHNGNENYCFKSGLFRSMCEASGDLDIFVETAKKAWDAGRLINLE</sequence>
<feature type="transmembrane region" description="Helical" evidence="10">
    <location>
        <begin position="1020"/>
        <end position="1044"/>
    </location>
</feature>
<dbReference type="Pfam" id="PF00005">
    <property type="entry name" value="ABC_tran"/>
    <property type="match status" value="2"/>
</dbReference>
<feature type="transmembrane region" description="Helical" evidence="10">
    <location>
        <begin position="494"/>
        <end position="517"/>
    </location>
</feature>
<dbReference type="InterPro" id="IPR017871">
    <property type="entry name" value="ABC_transporter-like_CS"/>
</dbReference>
<feature type="transmembrane region" description="Helical" evidence="10">
    <location>
        <begin position="366"/>
        <end position="385"/>
    </location>
</feature>
<feature type="domain" description="ABC transmembrane type-1" evidence="12">
    <location>
        <begin position="1024"/>
        <end position="1347"/>
    </location>
</feature>
<evidence type="ECO:0000256" key="9">
    <source>
        <dbReference type="ARBA" id="ARBA00023180"/>
    </source>
</evidence>
<keyword evidence="6" id="KW-0067">ATP-binding</keyword>
<dbReference type="GO" id="GO:0016887">
    <property type="term" value="F:ATP hydrolysis activity"/>
    <property type="evidence" value="ECO:0007669"/>
    <property type="project" value="InterPro"/>
</dbReference>
<dbReference type="PROSITE" id="PS50893">
    <property type="entry name" value="ABC_TRANSPORTER_2"/>
    <property type="match status" value="2"/>
</dbReference>
<dbReference type="CDD" id="cd18596">
    <property type="entry name" value="ABC_6TM_VMR1_D1_like"/>
    <property type="match status" value="1"/>
</dbReference>
<feature type="transmembrane region" description="Helical" evidence="10">
    <location>
        <begin position="1299"/>
        <end position="1317"/>
    </location>
</feature>
<feature type="transmembrane region" description="Helical" evidence="10">
    <location>
        <begin position="329"/>
        <end position="354"/>
    </location>
</feature>
<evidence type="ECO:0000256" key="3">
    <source>
        <dbReference type="ARBA" id="ARBA00022692"/>
    </source>
</evidence>
<dbReference type="SUPFAM" id="SSF52540">
    <property type="entry name" value="P-loop containing nucleoside triphosphate hydrolases"/>
    <property type="match status" value="2"/>
</dbReference>
<keyword evidence="7 10" id="KW-1133">Transmembrane helix</keyword>
<keyword evidence="3 10" id="KW-0812">Transmembrane</keyword>
<dbReference type="InterPro" id="IPR050173">
    <property type="entry name" value="ABC_transporter_C-like"/>
</dbReference>
<dbReference type="Gene3D" id="3.40.50.300">
    <property type="entry name" value="P-loop containing nucleotide triphosphate hydrolases"/>
    <property type="match status" value="2"/>
</dbReference>
<accession>A0A0B1PIS9</accession>
<comment type="caution">
    <text evidence="13">The sequence shown here is derived from an EMBL/GenBank/DDBJ whole genome shotgun (WGS) entry which is preliminary data.</text>
</comment>
<dbReference type="SMART" id="SM00382">
    <property type="entry name" value="AAA"/>
    <property type="match status" value="2"/>
</dbReference>
<evidence type="ECO:0000256" key="1">
    <source>
        <dbReference type="ARBA" id="ARBA00004141"/>
    </source>
</evidence>
<feature type="domain" description="ABC transporter" evidence="11">
    <location>
        <begin position="1387"/>
        <end position="1659"/>
    </location>
</feature>
<evidence type="ECO:0000259" key="11">
    <source>
        <dbReference type="PROSITE" id="PS50893"/>
    </source>
</evidence>
<dbReference type="PROSITE" id="PS50929">
    <property type="entry name" value="ABC_TM1F"/>
    <property type="match status" value="2"/>
</dbReference>
<feature type="transmembrane region" description="Helical" evidence="10">
    <location>
        <begin position="194"/>
        <end position="213"/>
    </location>
</feature>
<keyword evidence="2" id="KW-0813">Transport</keyword>
<feature type="transmembrane region" description="Helical" evidence="10">
    <location>
        <begin position="31"/>
        <end position="53"/>
    </location>
</feature>
<dbReference type="CDD" id="cd03244">
    <property type="entry name" value="ABCC_MRP_domain2"/>
    <property type="match status" value="1"/>
</dbReference>
<protein>
    <submittedName>
        <fullName evidence="13">Putative abc transporter</fullName>
    </submittedName>
</protein>
<dbReference type="InterPro" id="IPR011527">
    <property type="entry name" value="ABC1_TM_dom"/>
</dbReference>
<keyword evidence="4" id="KW-0677">Repeat</keyword>
<dbReference type="PANTHER" id="PTHR24223:SF353">
    <property type="entry name" value="ABC TRANSPORTER ATP-BINDING PROTEIN_PERMEASE VMR1-RELATED"/>
    <property type="match status" value="1"/>
</dbReference>
<evidence type="ECO:0000256" key="10">
    <source>
        <dbReference type="SAM" id="Phobius"/>
    </source>
</evidence>
<evidence type="ECO:0000256" key="6">
    <source>
        <dbReference type="ARBA" id="ARBA00022840"/>
    </source>
</evidence>
<dbReference type="PROSITE" id="PS00211">
    <property type="entry name" value="ABC_TRANSPORTER_1"/>
    <property type="match status" value="2"/>
</dbReference>